<protein>
    <submittedName>
        <fullName evidence="1">Uncharacterized protein</fullName>
    </submittedName>
</protein>
<dbReference type="EMBL" id="CM047745">
    <property type="protein sequence ID" value="KAJ0024690.1"/>
    <property type="molecule type" value="Genomic_DNA"/>
</dbReference>
<organism evidence="1 2">
    <name type="scientific">Pistacia integerrima</name>
    <dbReference type="NCBI Taxonomy" id="434235"/>
    <lineage>
        <taxon>Eukaryota</taxon>
        <taxon>Viridiplantae</taxon>
        <taxon>Streptophyta</taxon>
        <taxon>Embryophyta</taxon>
        <taxon>Tracheophyta</taxon>
        <taxon>Spermatophyta</taxon>
        <taxon>Magnoliopsida</taxon>
        <taxon>eudicotyledons</taxon>
        <taxon>Gunneridae</taxon>
        <taxon>Pentapetalae</taxon>
        <taxon>rosids</taxon>
        <taxon>malvids</taxon>
        <taxon>Sapindales</taxon>
        <taxon>Anacardiaceae</taxon>
        <taxon>Pistacia</taxon>
    </lineage>
</organism>
<evidence type="ECO:0000313" key="1">
    <source>
        <dbReference type="EMBL" id="KAJ0024690.1"/>
    </source>
</evidence>
<dbReference type="Proteomes" id="UP001163603">
    <property type="component" value="Chromosome 10"/>
</dbReference>
<gene>
    <name evidence="1" type="ORF">Pint_08375</name>
</gene>
<accession>A0ACC0XW78</accession>
<comment type="caution">
    <text evidence="1">The sequence shown here is derived from an EMBL/GenBank/DDBJ whole genome shotgun (WGS) entry which is preliminary data.</text>
</comment>
<keyword evidence="2" id="KW-1185">Reference proteome</keyword>
<reference evidence="2" key="1">
    <citation type="journal article" date="2023" name="G3 (Bethesda)">
        <title>Genome assembly and association tests identify interacting loci associated with vigor, precocity, and sex in interspecific pistachio rootstocks.</title>
        <authorList>
            <person name="Palmer W."/>
            <person name="Jacygrad E."/>
            <person name="Sagayaradj S."/>
            <person name="Cavanaugh K."/>
            <person name="Han R."/>
            <person name="Bertier L."/>
            <person name="Beede B."/>
            <person name="Kafkas S."/>
            <person name="Golino D."/>
            <person name="Preece J."/>
            <person name="Michelmore R."/>
        </authorList>
    </citation>
    <scope>NUCLEOTIDE SEQUENCE [LARGE SCALE GENOMIC DNA]</scope>
</reference>
<proteinExistence type="predicted"/>
<sequence length="92" mass="10763">MVGSFLHILVHHVKYGVVKRQISRLGETLSRKFHTVLIVMLKLHSILLKKLEPIPENSTNERWRWFKNCLGALDGTYIKVHVNADNKPRYQT</sequence>
<evidence type="ECO:0000313" key="2">
    <source>
        <dbReference type="Proteomes" id="UP001163603"/>
    </source>
</evidence>
<name>A0ACC0XW78_9ROSI</name>